<dbReference type="InterPro" id="IPR000639">
    <property type="entry name" value="Epox_hydrolase-like"/>
</dbReference>
<dbReference type="AlphaFoldDB" id="A0A848D1U4"/>
<dbReference type="SUPFAM" id="SSF53474">
    <property type="entry name" value="alpha/beta-Hydrolases"/>
    <property type="match status" value="1"/>
</dbReference>
<accession>A0A848D1U4</accession>
<comment type="caution">
    <text evidence="2">The sequence shown here is derived from an EMBL/GenBank/DDBJ whole genome shotgun (WGS) entry which is preliminary data.</text>
</comment>
<proteinExistence type="predicted"/>
<dbReference type="InterPro" id="IPR029058">
    <property type="entry name" value="AB_hydrolase_fold"/>
</dbReference>
<name>A0A848D1U4_ANEAE</name>
<dbReference type="PANTHER" id="PTHR43798:SF20">
    <property type="entry name" value="2-SUCCINYL-6-HYDROXY-2,4-CYCLOHEXADIENE-1-CARBOXYLATE SYNTHASE-RELATED"/>
    <property type="match status" value="1"/>
</dbReference>
<dbReference type="PRINTS" id="PR00412">
    <property type="entry name" value="EPOXHYDRLASE"/>
</dbReference>
<dbReference type="PANTHER" id="PTHR43798">
    <property type="entry name" value="MONOACYLGLYCEROL LIPASE"/>
    <property type="match status" value="1"/>
</dbReference>
<dbReference type="EMBL" id="JABAGO010000037">
    <property type="protein sequence ID" value="NME99972.1"/>
    <property type="molecule type" value="Genomic_DNA"/>
</dbReference>
<dbReference type="PRINTS" id="PR00111">
    <property type="entry name" value="ABHYDROLASE"/>
</dbReference>
<dbReference type="Pfam" id="PF00561">
    <property type="entry name" value="Abhydrolase_1"/>
    <property type="match status" value="1"/>
</dbReference>
<protein>
    <submittedName>
        <fullName evidence="2">Alpha/beta hydrolase</fullName>
    </submittedName>
</protein>
<gene>
    <name evidence="2" type="ORF">HF838_17195</name>
</gene>
<evidence type="ECO:0000313" key="3">
    <source>
        <dbReference type="Proteomes" id="UP000561326"/>
    </source>
</evidence>
<feature type="domain" description="AB hydrolase-1" evidence="1">
    <location>
        <begin position="22"/>
        <end position="248"/>
    </location>
</feature>
<reference evidence="2 3" key="1">
    <citation type="submission" date="2020-04" db="EMBL/GenBank/DDBJ databases">
        <authorList>
            <person name="Hitch T.C.A."/>
            <person name="Wylensek D."/>
            <person name="Clavel T."/>
        </authorList>
    </citation>
    <scope>NUCLEOTIDE SEQUENCE [LARGE SCALE GENOMIC DNA]</scope>
    <source>
        <strain evidence="2 3">WB01_D5_05</strain>
    </source>
</reference>
<sequence>MKKTCQANGIKLAYQEQGQGKAVVLLHGFCGSSAYWEYIIPKLAKDCRVIAPDLRGHGDSAGPVGTYSMELFAEDIKQLLDYLDISEATLLGHSLGGYVTLAFADKYPERLHAFGLIHSTGLPDTDEARQNRYKGVERIEQEGIEPFINDLIPKLFAKNNLQSMKDTVEKARQIGFATKPEGAQNTLKGMAERSNRNAVIANTSLPVLLVAGADDQVISPDKTFSVEQQLMTAKTLPHVGHMSMYEDPAQLSEVIHKFLHSKWH</sequence>
<dbReference type="InterPro" id="IPR050266">
    <property type="entry name" value="AB_hydrolase_sf"/>
</dbReference>
<organism evidence="2 3">
    <name type="scientific">Aneurinibacillus aneurinilyticus</name>
    <name type="common">Bacillus aneurinolyticus</name>
    <dbReference type="NCBI Taxonomy" id="1391"/>
    <lineage>
        <taxon>Bacteria</taxon>
        <taxon>Bacillati</taxon>
        <taxon>Bacillota</taxon>
        <taxon>Bacilli</taxon>
        <taxon>Bacillales</taxon>
        <taxon>Paenibacillaceae</taxon>
        <taxon>Aneurinibacillus group</taxon>
        <taxon>Aneurinibacillus</taxon>
    </lineage>
</organism>
<evidence type="ECO:0000259" key="1">
    <source>
        <dbReference type="Pfam" id="PF00561"/>
    </source>
</evidence>
<dbReference type="RefSeq" id="WP_168975854.1">
    <property type="nucleotide sequence ID" value="NZ_JABAGO010000037.1"/>
</dbReference>
<evidence type="ECO:0000313" key="2">
    <source>
        <dbReference type="EMBL" id="NME99972.1"/>
    </source>
</evidence>
<dbReference type="Gene3D" id="3.40.50.1820">
    <property type="entry name" value="alpha/beta hydrolase"/>
    <property type="match status" value="1"/>
</dbReference>
<dbReference type="InterPro" id="IPR000073">
    <property type="entry name" value="AB_hydrolase_1"/>
</dbReference>
<dbReference type="Proteomes" id="UP000561326">
    <property type="component" value="Unassembled WGS sequence"/>
</dbReference>
<dbReference type="GO" id="GO:0016020">
    <property type="term" value="C:membrane"/>
    <property type="evidence" value="ECO:0007669"/>
    <property type="project" value="TreeGrafter"/>
</dbReference>
<keyword evidence="2" id="KW-0378">Hydrolase</keyword>
<dbReference type="GO" id="GO:0016787">
    <property type="term" value="F:hydrolase activity"/>
    <property type="evidence" value="ECO:0007669"/>
    <property type="project" value="UniProtKB-KW"/>
</dbReference>